<dbReference type="AlphaFoldDB" id="A0AAX2AG22"/>
<protein>
    <recommendedName>
        <fullName evidence="2 3">Single-stranded DNA-binding protein</fullName>
        <shortName evidence="2">SSB</shortName>
    </recommendedName>
</protein>
<evidence type="ECO:0000256" key="2">
    <source>
        <dbReference type="HAMAP-Rule" id="MF_00984"/>
    </source>
</evidence>
<evidence type="ECO:0000256" key="1">
    <source>
        <dbReference type="ARBA" id="ARBA00023125"/>
    </source>
</evidence>
<gene>
    <name evidence="5" type="ORF">CP985_10910</name>
</gene>
<dbReference type="InterPro" id="IPR011344">
    <property type="entry name" value="ssDNA-bd"/>
</dbReference>
<feature type="short sequence motif" description="Important for interaction with partner proteins" evidence="2">
    <location>
        <begin position="164"/>
        <end position="169"/>
    </location>
</feature>
<dbReference type="Pfam" id="PF00436">
    <property type="entry name" value="SSB"/>
    <property type="match status" value="1"/>
</dbReference>
<comment type="subunit">
    <text evidence="2">Homotetramer.</text>
</comment>
<comment type="function">
    <text evidence="2">Plays an important role in DNA replication, recombination and repair. Binds to ssDNA and to an array of partner proteins to recruit them to their sites of action during DNA metabolism.</text>
</comment>
<dbReference type="GO" id="GO:0009295">
    <property type="term" value="C:nucleoid"/>
    <property type="evidence" value="ECO:0007669"/>
    <property type="project" value="TreeGrafter"/>
</dbReference>
<keyword evidence="2" id="KW-0234">DNA repair</keyword>
<reference evidence="5 6" key="1">
    <citation type="submission" date="2017-09" db="EMBL/GenBank/DDBJ databases">
        <title>Genomics of the genus Arcobacter.</title>
        <authorList>
            <person name="Perez-Cataluna A."/>
            <person name="Figueras M.J."/>
            <person name="Salas-Masso N."/>
        </authorList>
    </citation>
    <scope>NUCLEOTIDE SEQUENCE [LARGE SCALE GENOMIC DNA]</scope>
    <source>
        <strain evidence="5 6">CECT 7386</strain>
    </source>
</reference>
<dbReference type="CDD" id="cd04496">
    <property type="entry name" value="SSB_OBF"/>
    <property type="match status" value="1"/>
</dbReference>
<dbReference type="PIRSF" id="PIRSF002070">
    <property type="entry name" value="SSB"/>
    <property type="match status" value="1"/>
</dbReference>
<dbReference type="GO" id="GO:0006310">
    <property type="term" value="P:DNA recombination"/>
    <property type="evidence" value="ECO:0007669"/>
    <property type="project" value="UniProtKB-UniRule"/>
</dbReference>
<evidence type="ECO:0000313" key="6">
    <source>
        <dbReference type="Proteomes" id="UP000290092"/>
    </source>
</evidence>
<comment type="caution">
    <text evidence="2">Lacks conserved residue(s) required for the propagation of feature annotation.</text>
</comment>
<dbReference type="GO" id="GO:0003697">
    <property type="term" value="F:single-stranded DNA binding"/>
    <property type="evidence" value="ECO:0007669"/>
    <property type="project" value="UniProtKB-UniRule"/>
</dbReference>
<dbReference type="InterPro" id="IPR000424">
    <property type="entry name" value="Primosome_PriB/ssb"/>
</dbReference>
<dbReference type="NCBIfam" id="TIGR00621">
    <property type="entry name" value="ssb"/>
    <property type="match status" value="1"/>
</dbReference>
<keyword evidence="6" id="KW-1185">Reference proteome</keyword>
<dbReference type="Gene3D" id="2.40.50.140">
    <property type="entry name" value="Nucleic acid-binding proteins"/>
    <property type="match status" value="1"/>
</dbReference>
<dbReference type="GO" id="GO:0006281">
    <property type="term" value="P:DNA repair"/>
    <property type="evidence" value="ECO:0007669"/>
    <property type="project" value="UniProtKB-UniRule"/>
</dbReference>
<evidence type="ECO:0000256" key="3">
    <source>
        <dbReference type="PIRNR" id="PIRNR002070"/>
    </source>
</evidence>
<dbReference type="GO" id="GO:0006260">
    <property type="term" value="P:DNA replication"/>
    <property type="evidence" value="ECO:0007669"/>
    <property type="project" value="UniProtKB-UniRule"/>
</dbReference>
<dbReference type="EMBL" id="NXID01000046">
    <property type="protein sequence ID" value="RXK14973.1"/>
    <property type="molecule type" value="Genomic_DNA"/>
</dbReference>
<dbReference type="KEGG" id="amyt:AMYT_a0007"/>
<organism evidence="5 6">
    <name type="scientific">Malaciobacter mytili LMG 24559</name>
    <dbReference type="NCBI Taxonomy" id="1032238"/>
    <lineage>
        <taxon>Bacteria</taxon>
        <taxon>Pseudomonadati</taxon>
        <taxon>Campylobacterota</taxon>
        <taxon>Epsilonproteobacteria</taxon>
        <taxon>Campylobacterales</taxon>
        <taxon>Arcobacteraceae</taxon>
        <taxon>Malaciobacter</taxon>
    </lineage>
</organism>
<dbReference type="NCBIfam" id="NF006297">
    <property type="entry name" value="PRK08486.1"/>
    <property type="match status" value="1"/>
</dbReference>
<evidence type="ECO:0000313" key="5">
    <source>
        <dbReference type="EMBL" id="RXK14973.1"/>
    </source>
</evidence>
<dbReference type="PROSITE" id="PS50935">
    <property type="entry name" value="SSB"/>
    <property type="match status" value="1"/>
</dbReference>
<dbReference type="HAMAP" id="MF_00984">
    <property type="entry name" value="SSB"/>
    <property type="match status" value="1"/>
</dbReference>
<dbReference type="SUPFAM" id="SSF50249">
    <property type="entry name" value="Nucleic acid-binding proteins"/>
    <property type="match status" value="1"/>
</dbReference>
<keyword evidence="2" id="KW-0235">DNA replication</keyword>
<sequence>MYNKVLMVGNLTRNIELRYLPSGSAVAKSAIATSYKYKTATGEQKEEVCFMDFTIFGRSAEVANQYLKKGSKVLLEGRLIFEQWAAQDGSNRSKHSLRVDNMKMLDTKSENSEEQNRPKNQYPQNTQYQQNTQQYQSKQNMNYNSVSENNFSYVENIPEIDINEDEIPF</sequence>
<evidence type="ECO:0000256" key="4">
    <source>
        <dbReference type="SAM" id="MobiDB-lite"/>
    </source>
</evidence>
<dbReference type="PANTHER" id="PTHR10302:SF27">
    <property type="entry name" value="SINGLE-STRANDED DNA-BINDING PROTEIN"/>
    <property type="match status" value="1"/>
</dbReference>
<dbReference type="InterPro" id="IPR012340">
    <property type="entry name" value="NA-bd_OB-fold"/>
</dbReference>
<proteinExistence type="inferred from homology"/>
<dbReference type="Proteomes" id="UP000290092">
    <property type="component" value="Unassembled WGS sequence"/>
</dbReference>
<keyword evidence="1 2" id="KW-0238">DNA-binding</keyword>
<name>A0AAX2AG22_9BACT</name>
<dbReference type="PANTHER" id="PTHR10302">
    <property type="entry name" value="SINGLE-STRANDED DNA-BINDING PROTEIN"/>
    <property type="match status" value="1"/>
</dbReference>
<feature type="compositionally biased region" description="Low complexity" evidence="4">
    <location>
        <begin position="118"/>
        <end position="136"/>
    </location>
</feature>
<keyword evidence="2" id="KW-0233">DNA recombination</keyword>
<accession>A0AAX2AG22</accession>
<dbReference type="RefSeq" id="WP_114843216.1">
    <property type="nucleotide sequence ID" value="NZ_CP031220.1"/>
</dbReference>
<feature type="compositionally biased region" description="Basic and acidic residues" evidence="4">
    <location>
        <begin position="108"/>
        <end position="117"/>
    </location>
</feature>
<comment type="caution">
    <text evidence="5">The sequence shown here is derived from an EMBL/GenBank/DDBJ whole genome shotgun (WGS) entry which is preliminary data.</text>
</comment>
<keyword evidence="2" id="KW-0227">DNA damage</keyword>
<feature type="region of interest" description="Disordered" evidence="4">
    <location>
        <begin position="108"/>
        <end position="136"/>
    </location>
</feature>